<feature type="transmembrane region" description="Helical" evidence="1">
    <location>
        <begin position="411"/>
        <end position="433"/>
    </location>
</feature>
<evidence type="ECO:0000259" key="2">
    <source>
        <dbReference type="Pfam" id="PF07670"/>
    </source>
</evidence>
<protein>
    <submittedName>
        <fullName evidence="3">Spore maturation protein A</fullName>
    </submittedName>
</protein>
<keyword evidence="1" id="KW-0472">Membrane</keyword>
<proteinExistence type="predicted"/>
<name>A0A1J5S0Q8_9ZZZZ</name>
<reference evidence="3" key="1">
    <citation type="submission" date="2016-10" db="EMBL/GenBank/DDBJ databases">
        <title>Sequence of Gallionella enrichment culture.</title>
        <authorList>
            <person name="Poehlein A."/>
            <person name="Muehling M."/>
            <person name="Daniel R."/>
        </authorList>
    </citation>
    <scope>NUCLEOTIDE SEQUENCE</scope>
</reference>
<dbReference type="GO" id="GO:0005886">
    <property type="term" value="C:plasma membrane"/>
    <property type="evidence" value="ECO:0007669"/>
    <property type="project" value="TreeGrafter"/>
</dbReference>
<dbReference type="PANTHER" id="PTHR35793">
    <property type="entry name" value="INNER MEMBRANE PROTEIN YJIG"/>
    <property type="match status" value="1"/>
</dbReference>
<dbReference type="PANTHER" id="PTHR35793:SF2">
    <property type="entry name" value="INNER MEMBRANE PROTEIN YJIG"/>
    <property type="match status" value="1"/>
</dbReference>
<feature type="transmembrane region" description="Helical" evidence="1">
    <location>
        <begin position="376"/>
        <end position="399"/>
    </location>
</feature>
<feature type="transmembrane region" description="Helical" evidence="1">
    <location>
        <begin position="266"/>
        <end position="284"/>
    </location>
</feature>
<feature type="transmembrane region" description="Helical" evidence="1">
    <location>
        <begin position="184"/>
        <end position="205"/>
    </location>
</feature>
<organism evidence="3">
    <name type="scientific">mine drainage metagenome</name>
    <dbReference type="NCBI Taxonomy" id="410659"/>
    <lineage>
        <taxon>unclassified sequences</taxon>
        <taxon>metagenomes</taxon>
        <taxon>ecological metagenomes</taxon>
    </lineage>
</organism>
<feature type="transmembrane region" description="Helical" evidence="1">
    <location>
        <begin position="237"/>
        <end position="260"/>
    </location>
</feature>
<dbReference type="AlphaFoldDB" id="A0A1J5S0Q8"/>
<feature type="transmembrane region" description="Helical" evidence="1">
    <location>
        <begin position="154"/>
        <end position="178"/>
    </location>
</feature>
<feature type="transmembrane region" description="Helical" evidence="1">
    <location>
        <begin position="7"/>
        <end position="27"/>
    </location>
</feature>
<evidence type="ECO:0000313" key="3">
    <source>
        <dbReference type="EMBL" id="OIQ97876.1"/>
    </source>
</evidence>
<feature type="domain" description="Nucleoside transporter/FeoB GTPase Gate" evidence="2">
    <location>
        <begin position="65"/>
        <end position="173"/>
    </location>
</feature>
<dbReference type="PIRSF" id="PIRSF036542">
    <property type="entry name" value="SpmA_SpmB"/>
    <property type="match status" value="1"/>
</dbReference>
<dbReference type="InterPro" id="IPR011642">
    <property type="entry name" value="Gate_dom"/>
</dbReference>
<sequence>MRSRREYVSIAAMDMVFFLLIAGAFATAAWRQWLWTGAAGDGPMAALGQAALSSAGEAVSLGIGLVGALALFLGLMAVADRAGLMRGLARLLRPVLHRLFPEVPPDHPAMGAMVMNVAANMLGLSNAATPFGLKAMRELERLNAVPGTASDSMVLFLALNTANVTLLPTHVMALRAAVGSHDPAAVIATTLFATLWSCGLAVLLAKAGRRWFPVRPPSGAAPAPQGRHQPQAVPPPAPLWASGLAVLAALALLPVTLLWGRTLSPWVIPALIVLILAAGLARRVDIYAAFVAGAREGLLLSLRLIPYLVAILMAVGLFRQSGAMALLLEPVGRLLTPLGLPPQALTMAALRTLSGSASFGYLASLMKTGGIGPDSYLGILLGSIYGSSETTFYVLAVYFGAVGIRRIRHALLVGLLADLAGLAGSVLICRWLYGG</sequence>
<keyword evidence="1" id="KW-1133">Transmembrane helix</keyword>
<dbReference type="InterPro" id="IPR011415">
    <property type="entry name" value="SpmA_SpmB"/>
</dbReference>
<keyword evidence="1" id="KW-0812">Transmembrane</keyword>
<dbReference type="Pfam" id="PF07670">
    <property type="entry name" value="Gate"/>
    <property type="match status" value="1"/>
</dbReference>
<accession>A0A1J5S0Q8</accession>
<dbReference type="InterPro" id="IPR052549">
    <property type="entry name" value="SpmB"/>
</dbReference>
<gene>
    <name evidence="3" type="primary">spmA</name>
    <name evidence="3" type="ORF">GALL_200580</name>
</gene>
<comment type="caution">
    <text evidence="3">The sequence shown here is derived from an EMBL/GenBank/DDBJ whole genome shotgun (WGS) entry which is preliminary data.</text>
</comment>
<feature type="transmembrane region" description="Helical" evidence="1">
    <location>
        <begin position="304"/>
        <end position="328"/>
    </location>
</feature>
<evidence type="ECO:0000256" key="1">
    <source>
        <dbReference type="SAM" id="Phobius"/>
    </source>
</evidence>
<feature type="transmembrane region" description="Helical" evidence="1">
    <location>
        <begin position="59"/>
        <end position="79"/>
    </location>
</feature>
<dbReference type="EMBL" id="MLJW01000126">
    <property type="protein sequence ID" value="OIQ97876.1"/>
    <property type="molecule type" value="Genomic_DNA"/>
</dbReference>